<feature type="transmembrane region" description="Helical" evidence="2">
    <location>
        <begin position="165"/>
        <end position="184"/>
    </location>
</feature>
<feature type="region of interest" description="Disordered" evidence="1">
    <location>
        <begin position="106"/>
        <end position="160"/>
    </location>
</feature>
<protein>
    <recommendedName>
        <fullName evidence="5">DUF1269 domain-containing protein</fullName>
    </recommendedName>
</protein>
<feature type="compositionally biased region" description="Basic and acidic residues" evidence="1">
    <location>
        <begin position="110"/>
        <end position="126"/>
    </location>
</feature>
<dbReference type="PANTHER" id="PTHR36109:SF2">
    <property type="entry name" value="MEMBRANE PROTEIN"/>
    <property type="match status" value="1"/>
</dbReference>
<keyword evidence="2" id="KW-0472">Membrane</keyword>
<feature type="transmembrane region" description="Helical" evidence="2">
    <location>
        <begin position="190"/>
        <end position="213"/>
    </location>
</feature>
<feature type="compositionally biased region" description="Basic and acidic residues" evidence="1">
    <location>
        <begin position="147"/>
        <end position="160"/>
    </location>
</feature>
<accession>A0A5J4KKA9</accession>
<reference evidence="3 4" key="1">
    <citation type="submission" date="2019-10" db="EMBL/GenBank/DDBJ databases">
        <title>Dictyobacter vulcani sp. nov., within the class Ktedonobacteria, isolated from soil of volcanic Mt. Zao.</title>
        <authorList>
            <person name="Zheng Y."/>
            <person name="Wang C.M."/>
            <person name="Sakai Y."/>
            <person name="Abe K."/>
            <person name="Yokota A."/>
            <person name="Yabe S."/>
        </authorList>
    </citation>
    <scope>NUCLEOTIDE SEQUENCE [LARGE SCALE GENOMIC DNA]</scope>
    <source>
        <strain evidence="3 4">W12</strain>
    </source>
</reference>
<proteinExistence type="predicted"/>
<evidence type="ECO:0000313" key="4">
    <source>
        <dbReference type="Proteomes" id="UP000326912"/>
    </source>
</evidence>
<keyword evidence="2" id="KW-1133">Transmembrane helix</keyword>
<sequence>MAEAEQKVIVGIFEDRRAVVSTMDALLKAGFNEEQLGFVARTPDEHVEQARQHVQHGHGPKAVARGIIGGLLGAADILLVPFIGPADATNIFASVLPVTEEALDHLPYPDSKHDHEPVQRPDEALRTNEAPADSVAEPLPVTPAENAAERPIEERSAEHDERTSVIAGGVIGGALGAAAAALFLPGIGPIVAGGIIASALGGGAVGSVAGSFLGTLTDLGIPREHAHHYTEDIKSGRTIVTVQDSARREEAIQILRQHGALDVHVH</sequence>
<dbReference type="InterPro" id="IPR052948">
    <property type="entry name" value="Low_temp-induced_all0457"/>
</dbReference>
<evidence type="ECO:0000256" key="1">
    <source>
        <dbReference type="SAM" id="MobiDB-lite"/>
    </source>
</evidence>
<dbReference type="PANTHER" id="PTHR36109">
    <property type="entry name" value="MEMBRANE PROTEIN-RELATED"/>
    <property type="match status" value="1"/>
</dbReference>
<gene>
    <name evidence="3" type="ORF">KDW_24370</name>
</gene>
<comment type="caution">
    <text evidence="3">The sequence shown here is derived from an EMBL/GenBank/DDBJ whole genome shotgun (WGS) entry which is preliminary data.</text>
</comment>
<keyword evidence="4" id="KW-1185">Reference proteome</keyword>
<organism evidence="3 4">
    <name type="scientific">Dictyobacter vulcani</name>
    <dbReference type="NCBI Taxonomy" id="2607529"/>
    <lineage>
        <taxon>Bacteria</taxon>
        <taxon>Bacillati</taxon>
        <taxon>Chloroflexota</taxon>
        <taxon>Ktedonobacteria</taxon>
        <taxon>Ktedonobacterales</taxon>
        <taxon>Dictyobacteraceae</taxon>
        <taxon>Dictyobacter</taxon>
    </lineage>
</organism>
<keyword evidence="2" id="KW-0812">Transmembrane</keyword>
<dbReference type="EMBL" id="BKZW01000001">
    <property type="protein sequence ID" value="GER88275.1"/>
    <property type="molecule type" value="Genomic_DNA"/>
</dbReference>
<evidence type="ECO:0008006" key="5">
    <source>
        <dbReference type="Google" id="ProtNLM"/>
    </source>
</evidence>
<name>A0A5J4KKA9_9CHLR</name>
<dbReference type="AlphaFoldDB" id="A0A5J4KKA9"/>
<evidence type="ECO:0000256" key="2">
    <source>
        <dbReference type="SAM" id="Phobius"/>
    </source>
</evidence>
<dbReference type="Proteomes" id="UP000326912">
    <property type="component" value="Unassembled WGS sequence"/>
</dbReference>
<dbReference type="RefSeq" id="WP_151756198.1">
    <property type="nucleotide sequence ID" value="NZ_BKZW01000001.1"/>
</dbReference>
<evidence type="ECO:0000313" key="3">
    <source>
        <dbReference type="EMBL" id="GER88275.1"/>
    </source>
</evidence>